<evidence type="ECO:0000313" key="1">
    <source>
        <dbReference type="EMBL" id="KAE9278582.1"/>
    </source>
</evidence>
<name>A0A6G0QB02_9STRA</name>
<comment type="caution">
    <text evidence="1">The sequence shown here is derived from an EMBL/GenBank/DDBJ whole genome shotgun (WGS) entry which is preliminary data.</text>
</comment>
<dbReference type="Proteomes" id="UP000486351">
    <property type="component" value="Unassembled WGS sequence"/>
</dbReference>
<organism evidence="1 2">
    <name type="scientific">Phytophthora fragariae</name>
    <dbReference type="NCBI Taxonomy" id="53985"/>
    <lineage>
        <taxon>Eukaryota</taxon>
        <taxon>Sar</taxon>
        <taxon>Stramenopiles</taxon>
        <taxon>Oomycota</taxon>
        <taxon>Peronosporomycetes</taxon>
        <taxon>Peronosporales</taxon>
        <taxon>Peronosporaceae</taxon>
        <taxon>Phytophthora</taxon>
    </lineage>
</organism>
<sequence length="36" mass="4276">MGWEKYVYRRSLTDFSLEGVLHAKQYQALKKLDSTL</sequence>
<gene>
    <name evidence="1" type="ORF">PF008_g28585</name>
</gene>
<evidence type="ECO:0000313" key="2">
    <source>
        <dbReference type="Proteomes" id="UP000486351"/>
    </source>
</evidence>
<reference evidence="1 2" key="1">
    <citation type="submission" date="2018-09" db="EMBL/GenBank/DDBJ databases">
        <title>Genomic investigation of the strawberry pathogen Phytophthora fragariae indicates pathogenicity is determined by transcriptional variation in three key races.</title>
        <authorList>
            <person name="Adams T.M."/>
            <person name="Armitage A.D."/>
            <person name="Sobczyk M.K."/>
            <person name="Bates H.J."/>
            <person name="Dunwell J.M."/>
            <person name="Nellist C.F."/>
            <person name="Harrison R.J."/>
        </authorList>
    </citation>
    <scope>NUCLEOTIDE SEQUENCE [LARGE SCALE GENOMIC DNA]</scope>
    <source>
        <strain evidence="1 2">NOV-77</strain>
    </source>
</reference>
<dbReference type="EMBL" id="QXFY01004272">
    <property type="protein sequence ID" value="KAE9278582.1"/>
    <property type="molecule type" value="Genomic_DNA"/>
</dbReference>
<dbReference type="AlphaFoldDB" id="A0A6G0QB02"/>
<proteinExistence type="predicted"/>
<accession>A0A6G0QB02</accession>
<protein>
    <submittedName>
        <fullName evidence="1">Uncharacterized protein</fullName>
    </submittedName>
</protein>